<reference evidence="2" key="1">
    <citation type="submission" date="2020-08" db="EMBL/GenBank/DDBJ databases">
        <title>Genome public.</title>
        <authorList>
            <person name="Liu C."/>
            <person name="Sun Q."/>
        </authorList>
    </citation>
    <scope>NUCLEOTIDE SEQUENCE</scope>
    <source>
        <strain evidence="2">NSJ-52</strain>
    </source>
</reference>
<accession>A0A8J6JKS1</accession>
<dbReference type="Pfam" id="PF19854">
    <property type="entry name" value="DUF6329"/>
    <property type="match status" value="1"/>
</dbReference>
<organism evidence="2 3">
    <name type="scientific">Lawsonibacter faecis</name>
    <dbReference type="NCBI Taxonomy" id="2763052"/>
    <lineage>
        <taxon>Bacteria</taxon>
        <taxon>Bacillati</taxon>
        <taxon>Bacillota</taxon>
        <taxon>Clostridia</taxon>
        <taxon>Eubacteriales</taxon>
        <taxon>Oscillospiraceae</taxon>
        <taxon>Lawsonibacter</taxon>
    </lineage>
</organism>
<sequence length="112" mass="12782">MSALQDTTPIIKAAPFTVVREIILSESKYRRFQADLLAETPFIAARTHLTGYSEKSGRFRCLLVSTRKRQDGILVDSEGYAYARYAAYVRDKRELDLAGVPRDNLNLKARER</sequence>
<comment type="caution">
    <text evidence="2">The sequence shown here is derived from an EMBL/GenBank/DDBJ whole genome shotgun (WGS) entry which is preliminary data.</text>
</comment>
<dbReference type="InterPro" id="IPR046292">
    <property type="entry name" value="DUF6329"/>
</dbReference>
<feature type="domain" description="DUF6329" evidence="1">
    <location>
        <begin position="57"/>
        <end position="95"/>
    </location>
</feature>
<proteinExistence type="predicted"/>
<name>A0A8J6JKS1_9FIRM</name>
<dbReference type="AlphaFoldDB" id="A0A8J6JKS1"/>
<gene>
    <name evidence="2" type="ORF">H8S62_06430</name>
</gene>
<dbReference type="EMBL" id="JACOPQ010000004">
    <property type="protein sequence ID" value="MBC5736645.1"/>
    <property type="molecule type" value="Genomic_DNA"/>
</dbReference>
<protein>
    <recommendedName>
        <fullName evidence="1">DUF6329 domain-containing protein</fullName>
    </recommendedName>
</protein>
<evidence type="ECO:0000313" key="2">
    <source>
        <dbReference type="EMBL" id="MBC5736645.1"/>
    </source>
</evidence>
<evidence type="ECO:0000259" key="1">
    <source>
        <dbReference type="Pfam" id="PF19854"/>
    </source>
</evidence>
<dbReference type="RefSeq" id="WP_155151674.1">
    <property type="nucleotide sequence ID" value="NZ_JACOPQ010000004.1"/>
</dbReference>
<dbReference type="Proteomes" id="UP000607645">
    <property type="component" value="Unassembled WGS sequence"/>
</dbReference>
<keyword evidence="3" id="KW-1185">Reference proteome</keyword>
<evidence type="ECO:0000313" key="3">
    <source>
        <dbReference type="Proteomes" id="UP000607645"/>
    </source>
</evidence>